<dbReference type="Gene3D" id="1.10.150.130">
    <property type="match status" value="1"/>
</dbReference>
<proteinExistence type="inferred from homology"/>
<dbReference type="Proteomes" id="UP001482154">
    <property type="component" value="Unassembled WGS sequence"/>
</dbReference>
<dbReference type="CDD" id="cd00397">
    <property type="entry name" value="DNA_BRE_C"/>
    <property type="match status" value="1"/>
</dbReference>
<dbReference type="InterPro" id="IPR013762">
    <property type="entry name" value="Integrase-like_cat_sf"/>
</dbReference>
<dbReference type="PANTHER" id="PTHR30349:SF41">
    <property type="entry name" value="INTEGRASE_RECOMBINASE PROTEIN MJ0367-RELATED"/>
    <property type="match status" value="1"/>
</dbReference>
<dbReference type="PROSITE" id="PS51898">
    <property type="entry name" value="TYR_RECOMBINASE"/>
    <property type="match status" value="1"/>
</dbReference>
<dbReference type="InterPro" id="IPR010998">
    <property type="entry name" value="Integrase_recombinase_N"/>
</dbReference>
<keyword evidence="6" id="KW-1185">Reference proteome</keyword>
<evidence type="ECO:0000259" key="4">
    <source>
        <dbReference type="PROSITE" id="PS51898"/>
    </source>
</evidence>
<organism evidence="5 6">
    <name type="scientific">Anaerostipes amylophilus</name>
    <dbReference type="NCBI Taxonomy" id="2981779"/>
    <lineage>
        <taxon>Bacteria</taxon>
        <taxon>Bacillati</taxon>
        <taxon>Bacillota</taxon>
        <taxon>Clostridia</taxon>
        <taxon>Lachnospirales</taxon>
        <taxon>Lachnospiraceae</taxon>
        <taxon>Anaerostipes</taxon>
    </lineage>
</organism>
<dbReference type="RefSeq" id="WP_349110207.1">
    <property type="nucleotide sequence ID" value="NZ_JBBNIN010000002.1"/>
</dbReference>
<evidence type="ECO:0000256" key="2">
    <source>
        <dbReference type="ARBA" id="ARBA00023125"/>
    </source>
</evidence>
<gene>
    <name evidence="5" type="ORF">AAAU51_01905</name>
</gene>
<dbReference type="Pfam" id="PF00589">
    <property type="entry name" value="Phage_integrase"/>
    <property type="match status" value="1"/>
</dbReference>
<comment type="caution">
    <text evidence="5">The sequence shown here is derived from an EMBL/GenBank/DDBJ whole genome shotgun (WGS) entry which is preliminary data.</text>
</comment>
<comment type="similarity">
    <text evidence="1">Belongs to the 'phage' integrase family.</text>
</comment>
<sequence>MEQVETILKNFPETSQRSILGECRRDAFMQQEQIQWEANVWYLERLHLGKHRIDESKSLISISFMEVKEIQNREILQAYMKYELGITGQAVSTIVRRFVCIRNFIELLEQEKILAIHATVAEVKKYADGLRERGIQAKGFNERIFGIGHFYKFMEVKQYITRMPFRIEYFQQKEVVVHHDRSVEETVYMEILKKLYLFPERLRCMFLHLWCLGLRASEVCTLKGNAYYQQGEDYWIQVYQVKMKNYKRIPIPQALYQIMKVYLKKHEIQPEEFIFKNSRGGACLYGTFRTQMIEACRENKIANGEYLFQSHDYRHTVATMFYDSHVSLQSIRDYLGHTYEEMTRQYIDYMPQRIAKANDEFFEMQGSSLASWLKKEEKDGK</sequence>
<evidence type="ECO:0000313" key="5">
    <source>
        <dbReference type="EMBL" id="MEQ2709933.1"/>
    </source>
</evidence>
<protein>
    <submittedName>
        <fullName evidence="5">Tyrosine-type recombinase/integrase</fullName>
    </submittedName>
</protein>
<dbReference type="SUPFAM" id="SSF56349">
    <property type="entry name" value="DNA breaking-rejoining enzymes"/>
    <property type="match status" value="1"/>
</dbReference>
<dbReference type="Gene3D" id="1.10.443.10">
    <property type="entry name" value="Intergrase catalytic core"/>
    <property type="match status" value="1"/>
</dbReference>
<dbReference type="InterPro" id="IPR002104">
    <property type="entry name" value="Integrase_catalytic"/>
</dbReference>
<feature type="domain" description="Tyr recombinase" evidence="4">
    <location>
        <begin position="182"/>
        <end position="359"/>
    </location>
</feature>
<dbReference type="InterPro" id="IPR050090">
    <property type="entry name" value="Tyrosine_recombinase_XerCD"/>
</dbReference>
<keyword evidence="3" id="KW-0233">DNA recombination</keyword>
<dbReference type="EMBL" id="JBBNIN010000002">
    <property type="protein sequence ID" value="MEQ2709933.1"/>
    <property type="molecule type" value="Genomic_DNA"/>
</dbReference>
<evidence type="ECO:0000256" key="1">
    <source>
        <dbReference type="ARBA" id="ARBA00008857"/>
    </source>
</evidence>
<dbReference type="InterPro" id="IPR011010">
    <property type="entry name" value="DNA_brk_join_enz"/>
</dbReference>
<accession>A0ABV1IRU1</accession>
<reference evidence="5 6" key="1">
    <citation type="submission" date="2024-04" db="EMBL/GenBank/DDBJ databases">
        <title>Human intestinal bacterial collection.</title>
        <authorList>
            <person name="Pauvert C."/>
            <person name="Hitch T.C.A."/>
            <person name="Clavel T."/>
        </authorList>
    </citation>
    <scope>NUCLEOTIDE SEQUENCE [LARGE SCALE GENOMIC DNA]</scope>
    <source>
        <strain evidence="5 6">CLA-AA-H249</strain>
    </source>
</reference>
<dbReference type="PANTHER" id="PTHR30349">
    <property type="entry name" value="PHAGE INTEGRASE-RELATED"/>
    <property type="match status" value="1"/>
</dbReference>
<name>A0ABV1IRU1_9FIRM</name>
<evidence type="ECO:0000256" key="3">
    <source>
        <dbReference type="ARBA" id="ARBA00023172"/>
    </source>
</evidence>
<evidence type="ECO:0000313" key="6">
    <source>
        <dbReference type="Proteomes" id="UP001482154"/>
    </source>
</evidence>
<keyword evidence="2" id="KW-0238">DNA-binding</keyword>